<proteinExistence type="predicted"/>
<protein>
    <submittedName>
        <fullName evidence="1">Uncharacterized protein</fullName>
    </submittedName>
</protein>
<accession>A0AAV7UUS1</accession>
<feature type="non-terminal residue" evidence="1">
    <location>
        <position position="103"/>
    </location>
</feature>
<dbReference type="AlphaFoldDB" id="A0AAV7UUS1"/>
<organism evidence="1 2">
    <name type="scientific">Pleurodeles waltl</name>
    <name type="common">Iberian ribbed newt</name>
    <dbReference type="NCBI Taxonomy" id="8319"/>
    <lineage>
        <taxon>Eukaryota</taxon>
        <taxon>Metazoa</taxon>
        <taxon>Chordata</taxon>
        <taxon>Craniata</taxon>
        <taxon>Vertebrata</taxon>
        <taxon>Euteleostomi</taxon>
        <taxon>Amphibia</taxon>
        <taxon>Batrachia</taxon>
        <taxon>Caudata</taxon>
        <taxon>Salamandroidea</taxon>
        <taxon>Salamandridae</taxon>
        <taxon>Pleurodelinae</taxon>
        <taxon>Pleurodeles</taxon>
    </lineage>
</organism>
<dbReference type="Proteomes" id="UP001066276">
    <property type="component" value="Chromosome 2_2"/>
</dbReference>
<sequence length="103" mass="11292">SARMSSKHDFLVWVQRVLDWTGSGEREDTERGRDAGWRGRCRYTRTQVKAELDKPEAAQCNLPPSVTFLPPQSPVCPPLSHAALPHVVPTVALVSASASSQNP</sequence>
<name>A0AAV7UUS1_PLEWA</name>
<keyword evidence="2" id="KW-1185">Reference proteome</keyword>
<gene>
    <name evidence="1" type="ORF">NDU88_001949</name>
</gene>
<reference evidence="1" key="1">
    <citation type="journal article" date="2022" name="bioRxiv">
        <title>Sequencing and chromosome-scale assembly of the giantPleurodeles waltlgenome.</title>
        <authorList>
            <person name="Brown T."/>
            <person name="Elewa A."/>
            <person name="Iarovenko S."/>
            <person name="Subramanian E."/>
            <person name="Araus A.J."/>
            <person name="Petzold A."/>
            <person name="Susuki M."/>
            <person name="Suzuki K.-i.T."/>
            <person name="Hayashi T."/>
            <person name="Toyoda A."/>
            <person name="Oliveira C."/>
            <person name="Osipova E."/>
            <person name="Leigh N.D."/>
            <person name="Simon A."/>
            <person name="Yun M.H."/>
        </authorList>
    </citation>
    <scope>NUCLEOTIDE SEQUENCE</scope>
    <source>
        <strain evidence="1">20211129_DDA</strain>
        <tissue evidence="1">Liver</tissue>
    </source>
</reference>
<feature type="non-terminal residue" evidence="1">
    <location>
        <position position="1"/>
    </location>
</feature>
<dbReference type="EMBL" id="JANPWB010000004">
    <property type="protein sequence ID" value="KAJ1192643.1"/>
    <property type="molecule type" value="Genomic_DNA"/>
</dbReference>
<comment type="caution">
    <text evidence="1">The sequence shown here is derived from an EMBL/GenBank/DDBJ whole genome shotgun (WGS) entry which is preliminary data.</text>
</comment>
<evidence type="ECO:0000313" key="2">
    <source>
        <dbReference type="Proteomes" id="UP001066276"/>
    </source>
</evidence>
<evidence type="ECO:0000313" key="1">
    <source>
        <dbReference type="EMBL" id="KAJ1192643.1"/>
    </source>
</evidence>